<accession>A0A6S6RXY7</accession>
<feature type="domain" description="UspA" evidence="2">
    <location>
        <begin position="198"/>
        <end position="276"/>
    </location>
</feature>
<proteinExistence type="inferred from homology"/>
<dbReference type="PANTHER" id="PTHR46268:SF6">
    <property type="entry name" value="UNIVERSAL STRESS PROTEIN UP12"/>
    <property type="match status" value="1"/>
</dbReference>
<evidence type="ECO:0000259" key="2">
    <source>
        <dbReference type="Pfam" id="PF00582"/>
    </source>
</evidence>
<gene>
    <name evidence="3" type="ORF">HELGO_WM30075</name>
</gene>
<dbReference type="InterPro" id="IPR006016">
    <property type="entry name" value="UspA"/>
</dbReference>
<dbReference type="SUPFAM" id="SSF52402">
    <property type="entry name" value="Adenine nucleotide alpha hydrolases-like"/>
    <property type="match status" value="2"/>
</dbReference>
<dbReference type="Gene3D" id="3.40.50.12370">
    <property type="match status" value="1"/>
</dbReference>
<feature type="domain" description="UspA" evidence="2">
    <location>
        <begin position="4"/>
        <end position="148"/>
    </location>
</feature>
<dbReference type="Pfam" id="PF00582">
    <property type="entry name" value="Usp"/>
    <property type="match status" value="2"/>
</dbReference>
<dbReference type="AlphaFoldDB" id="A0A6S6RXY7"/>
<reference evidence="3" key="1">
    <citation type="submission" date="2020-01" db="EMBL/GenBank/DDBJ databases">
        <authorList>
            <person name="Meier V. D."/>
            <person name="Meier V D."/>
        </authorList>
    </citation>
    <scope>NUCLEOTIDE SEQUENCE</scope>
    <source>
        <strain evidence="3">HLG_WM_MAG_10</strain>
    </source>
</reference>
<dbReference type="CDD" id="cd00293">
    <property type="entry name" value="USP-like"/>
    <property type="match status" value="1"/>
</dbReference>
<comment type="similarity">
    <text evidence="1">Belongs to the universal stress protein A family.</text>
</comment>
<dbReference type="InterPro" id="IPR006015">
    <property type="entry name" value="Universal_stress_UspA"/>
</dbReference>
<name>A0A6S6RXY7_9BACT</name>
<dbReference type="PRINTS" id="PR01438">
    <property type="entry name" value="UNVRSLSTRESS"/>
</dbReference>
<organism evidence="3">
    <name type="scientific">uncultured Aureispira sp</name>
    <dbReference type="NCBI Taxonomy" id="1331704"/>
    <lineage>
        <taxon>Bacteria</taxon>
        <taxon>Pseudomonadati</taxon>
        <taxon>Bacteroidota</taxon>
        <taxon>Saprospiria</taxon>
        <taxon>Saprospirales</taxon>
        <taxon>Saprospiraceae</taxon>
        <taxon>Aureispira</taxon>
        <taxon>environmental samples</taxon>
    </lineage>
</organism>
<dbReference type="PANTHER" id="PTHR46268">
    <property type="entry name" value="STRESS RESPONSE PROTEIN NHAX"/>
    <property type="match status" value="1"/>
</dbReference>
<sequence length="276" mass="31064">MKPIKRILYPTDFSAMSALGYQYCLNLARQLNARVDVLHVYRIDLGVPVTDAIAYKMIEERKENAHLKLGRFAHLQKSKNNALTEGLDIHAHASVGLPEDEIVAFSRKNAIDLIVMPTHGEHNIIESLFGSVTTEVAKTSQCPVLIVPEQVIYRKITDIAYATDLSLENIAQASMPLSLAGLLKANLHYVHVYSDEKAATGEVDELLAANSFDIEVFFHELKGKTVQEGLNLFLKEKEIDLLMAYSPPKNFFERLLRLSTTRHLLEHITCPLLIMR</sequence>
<evidence type="ECO:0000256" key="1">
    <source>
        <dbReference type="ARBA" id="ARBA00008791"/>
    </source>
</evidence>
<protein>
    <recommendedName>
        <fullName evidence="2">UspA domain-containing protein</fullName>
    </recommendedName>
</protein>
<dbReference type="EMBL" id="CACVAQ010000051">
    <property type="protein sequence ID" value="CAA6800160.1"/>
    <property type="molecule type" value="Genomic_DNA"/>
</dbReference>
<evidence type="ECO:0000313" key="3">
    <source>
        <dbReference type="EMBL" id="CAA6800160.1"/>
    </source>
</evidence>